<evidence type="ECO:0000259" key="5">
    <source>
        <dbReference type="Pfam" id="PF05426"/>
    </source>
</evidence>
<evidence type="ECO:0000256" key="4">
    <source>
        <dbReference type="ARBA" id="ARBA00023239"/>
    </source>
</evidence>
<dbReference type="PANTHER" id="PTHR39210:SF1">
    <property type="entry name" value="HEPARIN-SULFATE LYASE"/>
    <property type="match status" value="1"/>
</dbReference>
<keyword evidence="2" id="KW-0732">Signal</keyword>
<dbReference type="Gene3D" id="2.70.98.70">
    <property type="match status" value="1"/>
</dbReference>
<dbReference type="RefSeq" id="WP_143916094.1">
    <property type="nucleotide sequence ID" value="NZ_CANMIK010000012.1"/>
</dbReference>
<dbReference type="AlphaFoldDB" id="A0A554VMV7"/>
<organism evidence="7 8">
    <name type="scientific">Aquimarina algiphila</name>
    <dbReference type="NCBI Taxonomy" id="2047982"/>
    <lineage>
        <taxon>Bacteria</taxon>
        <taxon>Pseudomonadati</taxon>
        <taxon>Bacteroidota</taxon>
        <taxon>Flavobacteriia</taxon>
        <taxon>Flavobacteriales</taxon>
        <taxon>Flavobacteriaceae</taxon>
        <taxon>Aquimarina</taxon>
    </lineage>
</organism>
<keyword evidence="8" id="KW-1185">Reference proteome</keyword>
<dbReference type="EMBL" id="VLNR01000012">
    <property type="protein sequence ID" value="TSE09647.1"/>
    <property type="molecule type" value="Genomic_DNA"/>
</dbReference>
<evidence type="ECO:0000313" key="7">
    <source>
        <dbReference type="EMBL" id="TSE09647.1"/>
    </source>
</evidence>
<dbReference type="InterPro" id="IPR008929">
    <property type="entry name" value="Chondroitin_lyas"/>
</dbReference>
<evidence type="ECO:0000259" key="6">
    <source>
        <dbReference type="Pfam" id="PF07940"/>
    </source>
</evidence>
<evidence type="ECO:0000256" key="3">
    <source>
        <dbReference type="ARBA" id="ARBA00022764"/>
    </source>
</evidence>
<keyword evidence="4 7" id="KW-0456">Lyase</keyword>
<dbReference type="OrthoDB" id="9772435at2"/>
<comment type="caution">
    <text evidence="7">The sequence shown here is derived from an EMBL/GenBank/DDBJ whole genome shotgun (WGS) entry which is preliminary data.</text>
</comment>
<evidence type="ECO:0000313" key="8">
    <source>
        <dbReference type="Proteomes" id="UP000318833"/>
    </source>
</evidence>
<reference evidence="7 8" key="1">
    <citation type="submission" date="2019-07" db="EMBL/GenBank/DDBJ databases">
        <title>The draft genome sequence of Aquimarina algiphila M91.</title>
        <authorList>
            <person name="Meng X."/>
        </authorList>
    </citation>
    <scope>NUCLEOTIDE SEQUENCE [LARGE SCALE GENOMIC DNA]</scope>
    <source>
        <strain evidence="7 8">M91</strain>
    </source>
</reference>
<dbReference type="Pfam" id="PF07940">
    <property type="entry name" value="Hepar_II_III_C"/>
    <property type="match status" value="1"/>
</dbReference>
<feature type="domain" description="Heparinase II/III-like C-terminal" evidence="6">
    <location>
        <begin position="405"/>
        <end position="662"/>
    </location>
</feature>
<dbReference type="Gene3D" id="1.50.10.100">
    <property type="entry name" value="Chondroitin AC/alginate lyase"/>
    <property type="match status" value="1"/>
</dbReference>
<accession>A0A554VMV7</accession>
<sequence>MQKLIPHLSIRILQQFFVVFAIMFCLHGYAQEHHPNLILTKKGVTDIRKHLGQIPIFDQTLAATKKEVDAEIASGIHVPIPKDMAGGYTHDRHKKNWLILQKAGILYQLLEDEKYAIYVHDVLKAYAAMYPTLPLHPQTRSYARGKIFWQCLNDANWLVYVSQAYDCIYTYLSKQEREYLEKNLFVPYANFLSEGSPQFFNRIHNHSTWGNVAVGMIGLVMNNEKLINNALYGLKSDNIDPNQKDNDGGFIKAKGQKTGFLANLDEPFSPDGYYTEGPYYQRYAMYPFMVFAEALQNVKPELKIFEYKDGVLIKAVYALLNLTKTNGEFFPLNDGQKGMSYYSRELVSAVDIAYHFGGNDASLLSIAKKQNKVQLDDTGLAIALGIQQGKTTEFIKKSIELRDGSDGSEGSVGILRSKDQHLELLMKYTAQGLSHGHYDKLSFSYYNKDTEIFQDYGLARFVNIEQKNGGGYLKENKTWAKQTIAHNTIIQDETSHFGGKFEIGSKHHSEKYLFDSSNPKLQVVSAKDQNAYPDTKLHRTMIMLEDEDFEKPILIDVMQFDSNTIHQFDLPFYYNGQIIDTNFEYITPSSLEVLGNKNGYQHLWLEGKKEFQNDETTQVTWLSKNTFYTLSTIIKAKDEFLFARIGANDPKFNLRRDPSFIVRKPKTKNGAFISVIETHGLYDPVTEIANNAYSNIKGITKFSIQNEKYIAWAIITKKGNTHTFILCTSDTNKKSTHNLSLNGKTYTWSGPYSYTKEN</sequence>
<keyword evidence="3" id="KW-0574">Periplasm</keyword>
<evidence type="ECO:0000256" key="2">
    <source>
        <dbReference type="ARBA" id="ARBA00022729"/>
    </source>
</evidence>
<dbReference type="SUPFAM" id="SSF48230">
    <property type="entry name" value="Chondroitin AC/alginate lyase"/>
    <property type="match status" value="1"/>
</dbReference>
<dbReference type="Pfam" id="PF05426">
    <property type="entry name" value="Alginate_lyase"/>
    <property type="match status" value="1"/>
</dbReference>
<name>A0A554VMV7_9FLAO</name>
<dbReference type="GO" id="GO:0042597">
    <property type="term" value="C:periplasmic space"/>
    <property type="evidence" value="ECO:0007669"/>
    <property type="project" value="UniProtKB-SubCell"/>
</dbReference>
<dbReference type="Proteomes" id="UP000318833">
    <property type="component" value="Unassembled WGS sequence"/>
</dbReference>
<comment type="subcellular location">
    <subcellularLocation>
        <location evidence="1">Periplasm</location>
    </subcellularLocation>
</comment>
<evidence type="ECO:0000256" key="1">
    <source>
        <dbReference type="ARBA" id="ARBA00004418"/>
    </source>
</evidence>
<feature type="domain" description="Alginate lyase" evidence="5">
    <location>
        <begin position="105"/>
        <end position="327"/>
    </location>
</feature>
<dbReference type="InterPro" id="IPR008397">
    <property type="entry name" value="Alginate_lyase_dom"/>
</dbReference>
<dbReference type="GO" id="GO:0016829">
    <property type="term" value="F:lyase activity"/>
    <property type="evidence" value="ECO:0007669"/>
    <property type="project" value="UniProtKB-KW"/>
</dbReference>
<proteinExistence type="predicted"/>
<gene>
    <name evidence="7" type="ORF">FOF46_08020</name>
</gene>
<dbReference type="PANTHER" id="PTHR39210">
    <property type="entry name" value="HEPARIN-SULFATE LYASE"/>
    <property type="match status" value="1"/>
</dbReference>
<dbReference type="InterPro" id="IPR012480">
    <property type="entry name" value="Hepar_II_III_C"/>
</dbReference>
<protein>
    <submittedName>
        <fullName evidence="7">Alginate lyase family protein</fullName>
    </submittedName>
</protein>